<name>A0AAW2XPV2_9LAMI</name>
<proteinExistence type="predicted"/>
<evidence type="ECO:0000259" key="1">
    <source>
        <dbReference type="Pfam" id="PF07727"/>
    </source>
</evidence>
<evidence type="ECO:0000313" key="2">
    <source>
        <dbReference type="EMBL" id="KAL0455189.1"/>
    </source>
</evidence>
<comment type="caution">
    <text evidence="2">The sequence shown here is derived from an EMBL/GenBank/DDBJ whole genome shotgun (WGS) entry which is preliminary data.</text>
</comment>
<dbReference type="EMBL" id="JACGWN010000003">
    <property type="protein sequence ID" value="KAL0455189.1"/>
    <property type="molecule type" value="Genomic_DNA"/>
</dbReference>
<feature type="domain" description="Reverse transcriptase Ty1/copia-type" evidence="1">
    <location>
        <begin position="23"/>
        <end position="110"/>
    </location>
</feature>
<reference evidence="2" key="1">
    <citation type="submission" date="2020-06" db="EMBL/GenBank/DDBJ databases">
        <authorList>
            <person name="Li T."/>
            <person name="Hu X."/>
            <person name="Zhang T."/>
            <person name="Song X."/>
            <person name="Zhang H."/>
            <person name="Dai N."/>
            <person name="Sheng W."/>
            <person name="Hou X."/>
            <person name="Wei L."/>
        </authorList>
    </citation>
    <scope>NUCLEOTIDE SEQUENCE</scope>
    <source>
        <strain evidence="2">KEN1</strain>
        <tissue evidence="2">Leaf</tissue>
    </source>
</reference>
<dbReference type="InterPro" id="IPR013103">
    <property type="entry name" value="RVT_2"/>
</dbReference>
<organism evidence="2">
    <name type="scientific">Sesamum latifolium</name>
    <dbReference type="NCBI Taxonomy" id="2727402"/>
    <lineage>
        <taxon>Eukaryota</taxon>
        <taxon>Viridiplantae</taxon>
        <taxon>Streptophyta</taxon>
        <taxon>Embryophyta</taxon>
        <taxon>Tracheophyta</taxon>
        <taxon>Spermatophyta</taxon>
        <taxon>Magnoliopsida</taxon>
        <taxon>eudicotyledons</taxon>
        <taxon>Gunneridae</taxon>
        <taxon>Pentapetalae</taxon>
        <taxon>asterids</taxon>
        <taxon>lamiids</taxon>
        <taxon>Lamiales</taxon>
        <taxon>Pedaliaceae</taxon>
        <taxon>Sesamum</taxon>
    </lineage>
</organism>
<reference evidence="2" key="2">
    <citation type="journal article" date="2024" name="Plant">
        <title>Genomic evolution and insights into agronomic trait innovations of Sesamum species.</title>
        <authorList>
            <person name="Miao H."/>
            <person name="Wang L."/>
            <person name="Qu L."/>
            <person name="Liu H."/>
            <person name="Sun Y."/>
            <person name="Le M."/>
            <person name="Wang Q."/>
            <person name="Wei S."/>
            <person name="Zheng Y."/>
            <person name="Lin W."/>
            <person name="Duan Y."/>
            <person name="Cao H."/>
            <person name="Xiong S."/>
            <person name="Wang X."/>
            <person name="Wei L."/>
            <person name="Li C."/>
            <person name="Ma Q."/>
            <person name="Ju M."/>
            <person name="Zhao R."/>
            <person name="Li G."/>
            <person name="Mu C."/>
            <person name="Tian Q."/>
            <person name="Mei H."/>
            <person name="Zhang T."/>
            <person name="Gao T."/>
            <person name="Zhang H."/>
        </authorList>
    </citation>
    <scope>NUCLEOTIDE SEQUENCE</scope>
    <source>
        <strain evidence="2">KEN1</strain>
    </source>
</reference>
<sequence>MSNIDSDKWLEAMRSKVDSMGSNQVWTFVDPPKDIKPIGCKWVYKHKLAADGEVTSFKARLMAKGYTQRPEIDFEDTYSPVAMAKSIEILLAIETWYHYEIWQMEVKMAFSQLFR</sequence>
<accession>A0AAW2XPV2</accession>
<protein>
    <submittedName>
        <fullName evidence="2">Copia protein</fullName>
    </submittedName>
</protein>
<dbReference type="AlphaFoldDB" id="A0AAW2XPV2"/>
<dbReference type="Pfam" id="PF07727">
    <property type="entry name" value="RVT_2"/>
    <property type="match status" value="1"/>
</dbReference>
<gene>
    <name evidence="2" type="ORF">Slati_0858100</name>
</gene>